<dbReference type="GO" id="GO:0004175">
    <property type="term" value="F:endopeptidase activity"/>
    <property type="evidence" value="ECO:0007669"/>
    <property type="project" value="UniProtKB-ARBA"/>
</dbReference>
<dbReference type="AlphaFoldDB" id="M0MDN2"/>
<sequence length="283" mass="30477">MNGSVASRTYRLGPIGAFVASRDVSSFFALTLVISWAGWVPVAAGVVDREPLVLGMTVIGVLGPPVAAAIVTWLVGDSLRAWVGPVLRWRVHPQWYLATLGIPFVLITATSVAAVALGAPIEQPDLVRQGPIYALPLIYTLDVISLSVLGGGQEELGWRGFALPRLLERFDAVMASLVIGAVWALWHLPLFMTAGVSQYGTPFVPYAINTLALSVVFTWLYRATERSVLLVVLFHASLNASTLLNPIQHVTNTLHWFEAAVTWALALGLVAIYGRELQSGEPG</sequence>
<proteinExistence type="predicted"/>
<name>M0MDN2_9EURY</name>
<dbReference type="Proteomes" id="UP000011669">
    <property type="component" value="Unassembled WGS sequence"/>
</dbReference>
<feature type="transmembrane region" description="Helical" evidence="1">
    <location>
        <begin position="95"/>
        <end position="119"/>
    </location>
</feature>
<dbReference type="EMBL" id="AOMD01000033">
    <property type="protein sequence ID" value="EMA42789.1"/>
    <property type="molecule type" value="Genomic_DNA"/>
</dbReference>
<dbReference type="InterPro" id="IPR042150">
    <property type="entry name" value="MmRce1-like"/>
</dbReference>
<feature type="transmembrane region" description="Helical" evidence="1">
    <location>
        <begin position="172"/>
        <end position="191"/>
    </location>
</feature>
<dbReference type="InterPro" id="IPR003675">
    <property type="entry name" value="Rce1/LyrA-like_dom"/>
</dbReference>
<feature type="domain" description="CAAX prenyl protease 2/Lysostaphin resistance protein A-like" evidence="2">
    <location>
        <begin position="140"/>
        <end position="240"/>
    </location>
</feature>
<comment type="caution">
    <text evidence="3">The sequence shown here is derived from an EMBL/GenBank/DDBJ whole genome shotgun (WGS) entry which is preliminary data.</text>
</comment>
<keyword evidence="1" id="KW-0472">Membrane</keyword>
<dbReference type="Pfam" id="PF02517">
    <property type="entry name" value="Rce1-like"/>
    <property type="match status" value="1"/>
</dbReference>
<dbReference type="OrthoDB" id="28575at2157"/>
<feature type="transmembrane region" description="Helical" evidence="1">
    <location>
        <begin position="27"/>
        <end position="47"/>
    </location>
</feature>
<keyword evidence="1" id="KW-1133">Transmembrane helix</keyword>
<reference evidence="3 4" key="1">
    <citation type="journal article" date="2014" name="PLoS Genet.">
        <title>Phylogenetically driven sequencing of extremely halophilic archaea reveals strategies for static and dynamic osmo-response.</title>
        <authorList>
            <person name="Becker E.A."/>
            <person name="Seitzer P.M."/>
            <person name="Tritt A."/>
            <person name="Larsen D."/>
            <person name="Krusor M."/>
            <person name="Yao A.I."/>
            <person name="Wu D."/>
            <person name="Madern D."/>
            <person name="Eisen J.A."/>
            <person name="Darling A.E."/>
            <person name="Facciotti M.T."/>
        </authorList>
    </citation>
    <scope>NUCLEOTIDE SEQUENCE [LARGE SCALE GENOMIC DNA]</scope>
    <source>
        <strain evidence="3 4">DSM 5350</strain>
    </source>
</reference>
<keyword evidence="1" id="KW-0812">Transmembrane</keyword>
<feature type="transmembrane region" description="Helical" evidence="1">
    <location>
        <begin position="53"/>
        <end position="75"/>
    </location>
</feature>
<feature type="transmembrane region" description="Helical" evidence="1">
    <location>
        <begin position="131"/>
        <end position="151"/>
    </location>
</feature>
<dbReference type="RefSeq" id="WP_006079185.1">
    <property type="nucleotide sequence ID" value="NZ_AOMD01000033.1"/>
</dbReference>
<evidence type="ECO:0000313" key="4">
    <source>
        <dbReference type="Proteomes" id="UP000011669"/>
    </source>
</evidence>
<evidence type="ECO:0000313" key="3">
    <source>
        <dbReference type="EMBL" id="EMA42789.1"/>
    </source>
</evidence>
<dbReference type="STRING" id="1227455.C449_16643"/>
<dbReference type="PANTHER" id="PTHR35797">
    <property type="entry name" value="PROTEASE-RELATED"/>
    <property type="match status" value="1"/>
</dbReference>
<dbReference type="PATRIC" id="fig|1227455.4.peg.3389"/>
<organism evidence="3 4">
    <name type="scientific">Halococcus saccharolyticus DSM 5350</name>
    <dbReference type="NCBI Taxonomy" id="1227455"/>
    <lineage>
        <taxon>Archaea</taxon>
        <taxon>Methanobacteriati</taxon>
        <taxon>Methanobacteriota</taxon>
        <taxon>Stenosarchaea group</taxon>
        <taxon>Halobacteria</taxon>
        <taxon>Halobacteriales</taxon>
        <taxon>Halococcaceae</taxon>
        <taxon>Halococcus</taxon>
    </lineage>
</organism>
<protein>
    <submittedName>
        <fullName evidence="3">Abortive infection protein</fullName>
    </submittedName>
</protein>
<feature type="transmembrane region" description="Helical" evidence="1">
    <location>
        <begin position="203"/>
        <end position="221"/>
    </location>
</feature>
<dbReference type="PANTHER" id="PTHR35797:SF1">
    <property type="entry name" value="PROTEASE"/>
    <property type="match status" value="1"/>
</dbReference>
<keyword evidence="4" id="KW-1185">Reference proteome</keyword>
<feature type="transmembrane region" description="Helical" evidence="1">
    <location>
        <begin position="228"/>
        <end position="247"/>
    </location>
</feature>
<evidence type="ECO:0000259" key="2">
    <source>
        <dbReference type="Pfam" id="PF02517"/>
    </source>
</evidence>
<accession>M0MDN2</accession>
<gene>
    <name evidence="3" type="ORF">C449_16643</name>
</gene>
<evidence type="ECO:0000256" key="1">
    <source>
        <dbReference type="SAM" id="Phobius"/>
    </source>
</evidence>
<dbReference type="InParanoid" id="M0MDN2"/>
<feature type="transmembrane region" description="Helical" evidence="1">
    <location>
        <begin position="253"/>
        <end position="273"/>
    </location>
</feature>
<dbReference type="GO" id="GO:0080120">
    <property type="term" value="P:CAAX-box protein maturation"/>
    <property type="evidence" value="ECO:0007669"/>
    <property type="project" value="UniProtKB-ARBA"/>
</dbReference>